<evidence type="ECO:0000256" key="4">
    <source>
        <dbReference type="SAM" id="Coils"/>
    </source>
</evidence>
<reference evidence="6" key="2">
    <citation type="submission" date="2021-01" db="UniProtKB">
        <authorList>
            <consortium name="EnsemblMetazoa"/>
        </authorList>
    </citation>
    <scope>IDENTIFICATION</scope>
</reference>
<evidence type="ECO:0000256" key="5">
    <source>
        <dbReference type="SAM" id="MobiDB-lite"/>
    </source>
</evidence>
<dbReference type="OMA" id="SKQPWES"/>
<feature type="coiled-coil region" evidence="4">
    <location>
        <begin position="571"/>
        <end position="640"/>
    </location>
</feature>
<feature type="region of interest" description="Disordered" evidence="5">
    <location>
        <begin position="1579"/>
        <end position="1704"/>
    </location>
</feature>
<dbReference type="PANTHER" id="PTHR18875">
    <property type="entry name" value="SARCOMA ANTIGEN NY-SAR-24/CYTOSKELETAL PROTEIN SOJO"/>
    <property type="match status" value="1"/>
</dbReference>
<dbReference type="GeneID" id="591670"/>
<accession>A0A7M7PP90</accession>
<dbReference type="GO" id="GO:0005737">
    <property type="term" value="C:cytoplasm"/>
    <property type="evidence" value="ECO:0007669"/>
    <property type="project" value="UniProtKB-SubCell"/>
</dbReference>
<evidence type="ECO:0000256" key="2">
    <source>
        <dbReference type="ARBA" id="ARBA00022490"/>
    </source>
</evidence>
<organism evidence="6 7">
    <name type="scientific">Strongylocentrotus purpuratus</name>
    <name type="common">Purple sea urchin</name>
    <dbReference type="NCBI Taxonomy" id="7668"/>
    <lineage>
        <taxon>Eukaryota</taxon>
        <taxon>Metazoa</taxon>
        <taxon>Echinodermata</taxon>
        <taxon>Eleutherozoa</taxon>
        <taxon>Echinozoa</taxon>
        <taxon>Echinoidea</taxon>
        <taxon>Euechinoidea</taxon>
        <taxon>Echinacea</taxon>
        <taxon>Camarodonta</taxon>
        <taxon>Echinidea</taxon>
        <taxon>Strongylocentrotidae</taxon>
        <taxon>Strongylocentrotus</taxon>
    </lineage>
</organism>
<evidence type="ECO:0000256" key="3">
    <source>
        <dbReference type="ARBA" id="ARBA00023054"/>
    </source>
</evidence>
<evidence type="ECO:0000256" key="1">
    <source>
        <dbReference type="ARBA" id="ARBA00004496"/>
    </source>
</evidence>
<feature type="compositionally biased region" description="Low complexity" evidence="5">
    <location>
        <begin position="69"/>
        <end position="78"/>
    </location>
</feature>
<feature type="region of interest" description="Disordered" evidence="5">
    <location>
        <begin position="888"/>
        <end position="925"/>
    </location>
</feature>
<dbReference type="EnsemblMetazoa" id="XM_030998162">
    <property type="protein sequence ID" value="XP_030854022"/>
    <property type="gene ID" value="LOC591670"/>
</dbReference>
<feature type="coiled-coil region" evidence="4">
    <location>
        <begin position="754"/>
        <end position="877"/>
    </location>
</feature>
<dbReference type="KEGG" id="spu:591670"/>
<feature type="compositionally biased region" description="Polar residues" evidence="5">
    <location>
        <begin position="420"/>
        <end position="438"/>
    </location>
</feature>
<proteinExistence type="predicted"/>
<keyword evidence="3 4" id="KW-0175">Coiled coil</keyword>
<feature type="compositionally biased region" description="Polar residues" evidence="5">
    <location>
        <begin position="337"/>
        <end position="346"/>
    </location>
</feature>
<feature type="coiled-coil region" evidence="4">
    <location>
        <begin position="1060"/>
        <end position="1199"/>
    </location>
</feature>
<protein>
    <submittedName>
        <fullName evidence="6">Uncharacterized protein</fullName>
    </submittedName>
</protein>
<feature type="compositionally biased region" description="Low complexity" evidence="5">
    <location>
        <begin position="1579"/>
        <end position="1590"/>
    </location>
</feature>
<feature type="compositionally biased region" description="Polar residues" evidence="5">
    <location>
        <begin position="888"/>
        <end position="900"/>
    </location>
</feature>
<dbReference type="CTD" id="343099"/>
<keyword evidence="7" id="KW-1185">Reference proteome</keyword>
<reference evidence="7" key="1">
    <citation type="submission" date="2015-02" db="EMBL/GenBank/DDBJ databases">
        <title>Genome sequencing for Strongylocentrotus purpuratus.</title>
        <authorList>
            <person name="Murali S."/>
            <person name="Liu Y."/>
            <person name="Vee V."/>
            <person name="English A."/>
            <person name="Wang M."/>
            <person name="Skinner E."/>
            <person name="Han Y."/>
            <person name="Muzny D.M."/>
            <person name="Worley K.C."/>
            <person name="Gibbs R.A."/>
        </authorList>
    </citation>
    <scope>NUCLEOTIDE SEQUENCE</scope>
</reference>
<feature type="coiled-coil region" evidence="4">
    <location>
        <begin position="666"/>
        <end position="728"/>
    </location>
</feature>
<comment type="subcellular location">
    <subcellularLocation>
        <location evidence="1">Cytoplasm</location>
    </subcellularLocation>
</comment>
<dbReference type="EnsemblMetazoa" id="XM_030998161">
    <property type="protein sequence ID" value="XP_030854021"/>
    <property type="gene ID" value="LOC591670"/>
</dbReference>
<sequence>MAQTSSDEDLLLKNVADLRRKLIRTEHNLQLLQTPGRDHDRYLDDFEYNGVPEEDDQVPALTLDDLTPDRLASSTSSFRSDRSDYSRKSSRNSRSSTTRQSSRKEKYESEQDISAQPSSTSLMGASALDHDAAENRHLRKKLKAIREDNSILVGENHSLQNRIESSQYELRLSKGQLKMLGIEMDGSRSTVASLKKKCDSLKTELKVNGSALRLAEESLDESGRQLSDKESFIQSHRQDMKKIRSELLEEQKLRDRMEMQRNETARKLEELSEELHNYRSDTQAQLIMLAASEEHLRGSLEHCDREREELLERATSLEEDLQDARDEIRTLRESNNRLSQTETALSGSRREAQEHVTRIQDLESALLTRDRENKELTELTARQSERLTECQGDIENSREQLQKLEGMVAKSAAREGYKGGNSSERQSFNDLVSAQSAGPTRDSGFETDMEITSTNSQTIVSELRYQLAMKEVEIQHFRSSQFPDHQPSLSSVQGVSTSRSPTSLRAQLAVLMEKSKLEERKALELEKVIGCLKSEATKVTNENSRLKQKLADTESGQSSLQSRMLLRDDQLTHLHTEIQEKSSRVINLEKELKKAKGKLSALETQLEDKTSTFSVHVAKIDQLQRELDVTSTQLADTKNELLKKASSDELQSSRMEETKRVNREQCQELHHQLDLMQRKVEQQSQEMLSLQGDRTKLQREASQKEEQLMKIKNNLAESQKELVNKDVENQKLWNTLQSTADEGTLRLAHLESALEVCKQELNMYITQLEEVNKKHHQERAFKDREIADLEERWKKATVETEERGIKVADLEQALRERQQMLQQSTERMSELEDREAQLEQQVSNLSKELSQLRSTSAQEAQLMEKKLHQACMDLEERNHQLAQYKQELSSSHSELVQSRSKVTDLEEMLRGTRQDRDSQAEKTSQLEKELHANKVQLEEAQSTVKELEEVLERTQEESKASKEHCRHLDTELQQAQEDLRAAATQLGELHRLLQRSKAENKLKQERVQELNESLRKSQDEMRSKERDVAEIDLALRTSQRELLQRSALVSQLDVTVKERQSEMEREILELESSLNKAQYQLKQSKQQVFGLEEDLEKKTKENHTKRLLVQDLEQSLQRQTDEITLKSSAIKEIEKRVEELSEDLQESKREYLDQGQQLRLSREQTQQAHVNITELQRELAQAQRNQDNLTSELQDALEMCRRKDQDLGRLAEEVGATRAQELALQAQYTSELQQIAKLRDAEVDQKEDEVSELQQSHAQLLASHDQLDSSHRLQIAQLKEAEQAANQALHETTKQVAGLEADLTASKEVINATNEAMVIKESEIARLKAKLSGYERAMFGSQAVLDPHPHQSTSRRISSLPTSPYTSPSTNPLNMSCTSNHPSPPISHYRYGGSPGRLSYEYLDPERPSLDTQRPNKMDQVERLATVDHAASVSPGQKDSVDMLFTRDASSSQRRAHAVNIAHTYEGGRTEESHSRSQVELSKWSEKTVNRANVKLVDKMDALSEVTERSSVISGIERLAENGQEGEDPGTFQAMLDFVNRQIVAETGTAQPVNDMDENWLNVDDFSDSNFLVMSSHSSVVSTDPTGSSSPPTPLKTANSSPSSHSVPRSPKSPRRRSGIPLRKTSSPTRRALFSKGGSSQTAAGKKNKGRKGGQQSKSPNLPEKERSSTETTPLKQKLANQRAKLASQGKAQPKSTNQQLKPTEYIADLQAKLKANDVRRQKIDDELFGVI</sequence>
<feature type="compositionally biased region" description="Low complexity" evidence="5">
    <location>
        <begin position="1358"/>
        <end position="1374"/>
    </location>
</feature>
<feature type="compositionally biased region" description="Polar residues" evidence="5">
    <location>
        <begin position="1690"/>
        <end position="1702"/>
    </location>
</feature>
<dbReference type="InParanoid" id="A0A7M7PP90"/>
<dbReference type="RefSeq" id="XP_030854021.1">
    <property type="nucleotide sequence ID" value="XM_030998161.1"/>
</dbReference>
<feature type="coiled-coil region" evidence="4">
    <location>
        <begin position="1243"/>
        <end position="1337"/>
    </location>
</feature>
<evidence type="ECO:0000313" key="7">
    <source>
        <dbReference type="Proteomes" id="UP000007110"/>
    </source>
</evidence>
<name>A0A7M7PP90_STRPU</name>
<evidence type="ECO:0000313" key="6">
    <source>
        <dbReference type="EnsemblMetazoa" id="XP_030854021"/>
    </source>
</evidence>
<dbReference type="RefSeq" id="XP_030854022.1">
    <property type="nucleotide sequence ID" value="XM_030998162.1"/>
</dbReference>
<keyword evidence="2" id="KW-0963">Cytoplasm</keyword>
<feature type="compositionally biased region" description="Basic and acidic residues" evidence="5">
    <location>
        <begin position="901"/>
        <end position="925"/>
    </location>
</feature>
<feature type="region of interest" description="Disordered" evidence="5">
    <location>
        <begin position="1345"/>
        <end position="1391"/>
    </location>
</feature>
<feature type="region of interest" description="Disordered" evidence="5">
    <location>
        <begin position="337"/>
        <end position="356"/>
    </location>
</feature>
<feature type="compositionally biased region" description="Polar residues" evidence="5">
    <location>
        <begin position="112"/>
        <end position="121"/>
    </location>
</feature>
<dbReference type="PANTHER" id="PTHR18875:SF8">
    <property type="entry name" value="COILED-COIL DOMAIN-CONTAINING PROTEIN 18"/>
    <property type="match status" value="1"/>
</dbReference>
<dbReference type="OrthoDB" id="2160759at2759"/>
<feature type="region of interest" description="Disordered" evidence="5">
    <location>
        <begin position="47"/>
        <end position="121"/>
    </location>
</feature>
<feature type="region of interest" description="Disordered" evidence="5">
    <location>
        <begin position="415"/>
        <end position="447"/>
    </location>
</feature>
<feature type="compositionally biased region" description="Low complexity" evidence="5">
    <location>
        <begin position="1600"/>
        <end position="1610"/>
    </location>
</feature>
<dbReference type="Proteomes" id="UP000007110">
    <property type="component" value="Unassembled WGS sequence"/>
</dbReference>